<reference evidence="1" key="1">
    <citation type="journal article" date="2021" name="Environ. Microbiol.">
        <title>Gene family expansions and transcriptome signatures uncover fungal adaptations to wood decay.</title>
        <authorList>
            <person name="Hage H."/>
            <person name="Miyauchi S."/>
            <person name="Viragh M."/>
            <person name="Drula E."/>
            <person name="Min B."/>
            <person name="Chaduli D."/>
            <person name="Navarro D."/>
            <person name="Favel A."/>
            <person name="Norest M."/>
            <person name="Lesage-Meessen L."/>
            <person name="Balint B."/>
            <person name="Merenyi Z."/>
            <person name="de Eugenio L."/>
            <person name="Morin E."/>
            <person name="Martinez A.T."/>
            <person name="Baldrian P."/>
            <person name="Stursova M."/>
            <person name="Martinez M.J."/>
            <person name="Novotny C."/>
            <person name="Magnuson J.K."/>
            <person name="Spatafora J.W."/>
            <person name="Maurice S."/>
            <person name="Pangilinan J."/>
            <person name="Andreopoulos W."/>
            <person name="LaButti K."/>
            <person name="Hundley H."/>
            <person name="Na H."/>
            <person name="Kuo A."/>
            <person name="Barry K."/>
            <person name="Lipzen A."/>
            <person name="Henrissat B."/>
            <person name="Riley R."/>
            <person name="Ahrendt S."/>
            <person name="Nagy L.G."/>
            <person name="Grigoriev I.V."/>
            <person name="Martin F."/>
            <person name="Rosso M.N."/>
        </authorList>
    </citation>
    <scope>NUCLEOTIDE SEQUENCE</scope>
    <source>
        <strain evidence="1">CBS 384.51</strain>
    </source>
</reference>
<keyword evidence="2" id="KW-1185">Reference proteome</keyword>
<protein>
    <submittedName>
        <fullName evidence="1">Uncharacterized protein</fullName>
    </submittedName>
</protein>
<sequence length="565" mass="62598">MARVDNAHSVREHSPTVSSPLRESVVAVEPGLLDGGDRTPHVLPPLRFDFSVAHAAKTIHPCPIAIADPSNNYHPRIIDHPPHTNDDDDEYEVDQLMEDLDSDSDLEDLLTSEGGSLPPMDYDHDLYLDEPAGNSPKQRKIKIEARGHMVLRNGKVTGLSQNIAPPPFSPTLPAQPQLIDEDTSPLDLTSVSPSVTTIFQATASSVPSLSTVTTGPHIPAPLSRTALSYHTAVMSDGEGLSGAAVDTPTSTPPTSNPQLSTPPPDQFPLFSVNLPQAGSTTNDELCSLSPSSTAATHGSSPPLSLDQQIEEIYIQTRPVTPDSVVTRKEKFREELEAARAHNPIMEESEDDESTTAGSPPPPDDDDMDEGDPDDYTLPTRLPYRRIIQHQFHLPSVSTQVEALVVNDEQFVPPHAVCNTDPNLPTEFFSPVLHPLITHLQLRRQFCLVLEHAALIALDRGINTYLEHIHASISHHNLFHYHDCYHLRSEWIGNPFLFAIERMRLAQFLHYFDESDPDHEDAILKSLCEMIDEVLRYRPNSTDWEMIARQRLAGYYGPPYTMPSHL</sequence>
<proteinExistence type="predicted"/>
<dbReference type="Proteomes" id="UP001055072">
    <property type="component" value="Unassembled WGS sequence"/>
</dbReference>
<dbReference type="EMBL" id="MU274930">
    <property type="protein sequence ID" value="KAI0085578.1"/>
    <property type="molecule type" value="Genomic_DNA"/>
</dbReference>
<evidence type="ECO:0000313" key="2">
    <source>
        <dbReference type="Proteomes" id="UP001055072"/>
    </source>
</evidence>
<name>A0ACB8TU64_9APHY</name>
<gene>
    <name evidence="1" type="ORF">BDY19DRAFT_996705</name>
</gene>
<evidence type="ECO:0000313" key="1">
    <source>
        <dbReference type="EMBL" id="KAI0085578.1"/>
    </source>
</evidence>
<comment type="caution">
    <text evidence="1">The sequence shown here is derived from an EMBL/GenBank/DDBJ whole genome shotgun (WGS) entry which is preliminary data.</text>
</comment>
<organism evidence="1 2">
    <name type="scientific">Irpex rosettiformis</name>
    <dbReference type="NCBI Taxonomy" id="378272"/>
    <lineage>
        <taxon>Eukaryota</taxon>
        <taxon>Fungi</taxon>
        <taxon>Dikarya</taxon>
        <taxon>Basidiomycota</taxon>
        <taxon>Agaricomycotina</taxon>
        <taxon>Agaricomycetes</taxon>
        <taxon>Polyporales</taxon>
        <taxon>Irpicaceae</taxon>
        <taxon>Irpex</taxon>
    </lineage>
</organism>
<accession>A0ACB8TU64</accession>